<protein>
    <submittedName>
        <fullName evidence="2">Uncharacterized protein</fullName>
    </submittedName>
</protein>
<reference evidence="2" key="1">
    <citation type="submission" date="2023-03" db="EMBL/GenBank/DDBJ databases">
        <title>Massive genome expansion in bonnet fungi (Mycena s.s.) driven by repeated elements and novel gene families across ecological guilds.</title>
        <authorList>
            <consortium name="Lawrence Berkeley National Laboratory"/>
            <person name="Harder C.B."/>
            <person name="Miyauchi S."/>
            <person name="Viragh M."/>
            <person name="Kuo A."/>
            <person name="Thoen E."/>
            <person name="Andreopoulos B."/>
            <person name="Lu D."/>
            <person name="Skrede I."/>
            <person name="Drula E."/>
            <person name="Henrissat B."/>
            <person name="Morin E."/>
            <person name="Kohler A."/>
            <person name="Barry K."/>
            <person name="LaButti K."/>
            <person name="Morin E."/>
            <person name="Salamov A."/>
            <person name="Lipzen A."/>
            <person name="Mereny Z."/>
            <person name="Hegedus B."/>
            <person name="Baldrian P."/>
            <person name="Stursova M."/>
            <person name="Weitz H."/>
            <person name="Taylor A."/>
            <person name="Grigoriev I.V."/>
            <person name="Nagy L.G."/>
            <person name="Martin F."/>
            <person name="Kauserud H."/>
        </authorList>
    </citation>
    <scope>NUCLEOTIDE SEQUENCE</scope>
    <source>
        <strain evidence="2">CBHHK182m</strain>
    </source>
</reference>
<dbReference type="Gene3D" id="2.60.40.1120">
    <property type="entry name" value="Carboxypeptidase-like, regulatory domain"/>
    <property type="match status" value="1"/>
</dbReference>
<keyword evidence="3" id="KW-1185">Reference proteome</keyword>
<name>A0AAD7JNA7_9AGAR</name>
<proteinExistence type="predicted"/>
<organism evidence="2 3">
    <name type="scientific">Mycena metata</name>
    <dbReference type="NCBI Taxonomy" id="1033252"/>
    <lineage>
        <taxon>Eukaryota</taxon>
        <taxon>Fungi</taxon>
        <taxon>Dikarya</taxon>
        <taxon>Basidiomycota</taxon>
        <taxon>Agaricomycotina</taxon>
        <taxon>Agaricomycetes</taxon>
        <taxon>Agaricomycetidae</taxon>
        <taxon>Agaricales</taxon>
        <taxon>Marasmiineae</taxon>
        <taxon>Mycenaceae</taxon>
        <taxon>Mycena</taxon>
    </lineage>
</organism>
<evidence type="ECO:0000256" key="1">
    <source>
        <dbReference type="SAM" id="SignalP"/>
    </source>
</evidence>
<comment type="caution">
    <text evidence="2">The sequence shown here is derived from an EMBL/GenBank/DDBJ whole genome shotgun (WGS) entry which is preliminary data.</text>
</comment>
<evidence type="ECO:0000313" key="2">
    <source>
        <dbReference type="EMBL" id="KAJ7768264.1"/>
    </source>
</evidence>
<dbReference type="EMBL" id="JARKIB010000020">
    <property type="protein sequence ID" value="KAJ7768264.1"/>
    <property type="molecule type" value="Genomic_DNA"/>
</dbReference>
<feature type="signal peptide" evidence="1">
    <location>
        <begin position="1"/>
        <end position="20"/>
    </location>
</feature>
<evidence type="ECO:0000313" key="3">
    <source>
        <dbReference type="Proteomes" id="UP001215598"/>
    </source>
</evidence>
<sequence>MHSISFLASLVLAVISVTRAVPASSDSRTNPLTPVNLRIEGANSTIFEAPILTRGHNITTASGGTHHCDGTNLNANAVPGATCTSALDDAAKLAKFNYDGTFDTEFDDFFITKIASSAETSTQFWGLLLDYQFTPVGGCQQEVKTGQSILWAFDAFSKTFFLKLAAVSHTTKVGKPFLVTVTDGTSGVPISGATVNVFGKGSESVVSDENGVASIVFKHAGVYKLKAERSDSIRSNMVDVIVI</sequence>
<keyword evidence="1" id="KW-0732">Signal</keyword>
<dbReference type="Gene3D" id="2.170.130.30">
    <property type="match status" value="1"/>
</dbReference>
<dbReference type="AlphaFoldDB" id="A0AAD7JNA7"/>
<dbReference type="Proteomes" id="UP001215598">
    <property type="component" value="Unassembled WGS sequence"/>
</dbReference>
<accession>A0AAD7JNA7</accession>
<gene>
    <name evidence="2" type="ORF">B0H16DRAFT_1882173</name>
</gene>
<feature type="chain" id="PRO_5041901281" evidence="1">
    <location>
        <begin position="21"/>
        <end position="243"/>
    </location>
</feature>